<reference evidence="1" key="1">
    <citation type="journal article" date="2023" name="G3 (Bethesda)">
        <title>A reference genome for the long-term kleptoplast-retaining sea slug Elysia crispata morphotype clarki.</title>
        <authorList>
            <person name="Eastman K.E."/>
            <person name="Pendleton A.L."/>
            <person name="Shaikh M.A."/>
            <person name="Suttiyut T."/>
            <person name="Ogas R."/>
            <person name="Tomko P."/>
            <person name="Gavelis G."/>
            <person name="Widhalm J.R."/>
            <person name="Wisecaver J.H."/>
        </authorList>
    </citation>
    <scope>NUCLEOTIDE SEQUENCE</scope>
    <source>
        <strain evidence="1">ECLA1</strain>
    </source>
</reference>
<comment type="caution">
    <text evidence="1">The sequence shown here is derived from an EMBL/GenBank/DDBJ whole genome shotgun (WGS) entry which is preliminary data.</text>
</comment>
<sequence>MIRSRVRPCISLAGTCRNVTCVGSSVQVETCQCRALVVTWSDCHVSCYLCWQEHPGGDMSVQSTSGHVV</sequence>
<evidence type="ECO:0000313" key="1">
    <source>
        <dbReference type="EMBL" id="KAK3718633.1"/>
    </source>
</evidence>
<dbReference type="EMBL" id="JAWDGP010007432">
    <property type="protein sequence ID" value="KAK3718633.1"/>
    <property type="molecule type" value="Genomic_DNA"/>
</dbReference>
<dbReference type="AlphaFoldDB" id="A0AAE0XX44"/>
<gene>
    <name evidence="1" type="ORF">RRG08_066885</name>
</gene>
<proteinExistence type="predicted"/>
<dbReference type="Proteomes" id="UP001283361">
    <property type="component" value="Unassembled WGS sequence"/>
</dbReference>
<keyword evidence="2" id="KW-1185">Reference proteome</keyword>
<accession>A0AAE0XX44</accession>
<protein>
    <submittedName>
        <fullName evidence="1">Uncharacterized protein</fullName>
    </submittedName>
</protein>
<organism evidence="1 2">
    <name type="scientific">Elysia crispata</name>
    <name type="common">lettuce slug</name>
    <dbReference type="NCBI Taxonomy" id="231223"/>
    <lineage>
        <taxon>Eukaryota</taxon>
        <taxon>Metazoa</taxon>
        <taxon>Spiralia</taxon>
        <taxon>Lophotrochozoa</taxon>
        <taxon>Mollusca</taxon>
        <taxon>Gastropoda</taxon>
        <taxon>Heterobranchia</taxon>
        <taxon>Euthyneura</taxon>
        <taxon>Panpulmonata</taxon>
        <taxon>Sacoglossa</taxon>
        <taxon>Placobranchoidea</taxon>
        <taxon>Plakobranchidae</taxon>
        <taxon>Elysia</taxon>
    </lineage>
</organism>
<evidence type="ECO:0000313" key="2">
    <source>
        <dbReference type="Proteomes" id="UP001283361"/>
    </source>
</evidence>
<name>A0AAE0XX44_9GAST</name>